<gene>
    <name evidence="2" type="ORF">Q0590_34990</name>
</gene>
<proteinExistence type="predicted"/>
<feature type="domain" description="Plasmid replication protein RepL" evidence="1">
    <location>
        <begin position="10"/>
        <end position="122"/>
    </location>
</feature>
<name>A0ABT8RHF3_9BACT</name>
<accession>A0ABT8RHF3</accession>
<dbReference type="Pfam" id="PF05732">
    <property type="entry name" value="RepL"/>
    <property type="match status" value="1"/>
</dbReference>
<dbReference type="RefSeq" id="WP_302042329.1">
    <property type="nucleotide sequence ID" value="NZ_JAUKPO010000065.1"/>
</dbReference>
<sequence length="174" mass="19839">MKHEKIATDFQTGEEKIVNDNFIQFYEDNISLIREMIEENPTALKVLLWIIEKMDKNNALVISQIALAESLNVHRNTIGNSISYLKQKKAVEVLKSGSTNIYAVNTEIAWKSLANNKQFALFSAKVYLSSSEQDGDYQTRLFGHVVKSKKKPGRKKLLEAKDFEGLQKKLTESQ</sequence>
<evidence type="ECO:0000313" key="3">
    <source>
        <dbReference type="Proteomes" id="UP001168528"/>
    </source>
</evidence>
<dbReference type="InterPro" id="IPR008813">
    <property type="entry name" value="Plasmid_replication_RepL"/>
</dbReference>
<comment type="caution">
    <text evidence="2">The sequence shown here is derived from an EMBL/GenBank/DDBJ whole genome shotgun (WGS) entry which is preliminary data.</text>
</comment>
<protein>
    <submittedName>
        <fullName evidence="2">Replication/maintenance protein RepL</fullName>
    </submittedName>
</protein>
<keyword evidence="3" id="KW-1185">Reference proteome</keyword>
<reference evidence="2" key="1">
    <citation type="submission" date="2023-07" db="EMBL/GenBank/DDBJ databases">
        <title>The genome sequence of Rhodocytophaga aerolata KACC 12507.</title>
        <authorList>
            <person name="Zhang X."/>
        </authorList>
    </citation>
    <scope>NUCLEOTIDE SEQUENCE</scope>
    <source>
        <strain evidence="2">KACC 12507</strain>
    </source>
</reference>
<dbReference type="EMBL" id="JAUKPO010000065">
    <property type="protein sequence ID" value="MDO1451532.1"/>
    <property type="molecule type" value="Genomic_DNA"/>
</dbReference>
<evidence type="ECO:0000259" key="1">
    <source>
        <dbReference type="Pfam" id="PF05732"/>
    </source>
</evidence>
<dbReference type="Proteomes" id="UP001168528">
    <property type="component" value="Unassembled WGS sequence"/>
</dbReference>
<evidence type="ECO:0000313" key="2">
    <source>
        <dbReference type="EMBL" id="MDO1451532.1"/>
    </source>
</evidence>
<organism evidence="2 3">
    <name type="scientific">Rhodocytophaga aerolata</name>
    <dbReference type="NCBI Taxonomy" id="455078"/>
    <lineage>
        <taxon>Bacteria</taxon>
        <taxon>Pseudomonadati</taxon>
        <taxon>Bacteroidota</taxon>
        <taxon>Cytophagia</taxon>
        <taxon>Cytophagales</taxon>
        <taxon>Rhodocytophagaceae</taxon>
        <taxon>Rhodocytophaga</taxon>
    </lineage>
</organism>